<gene>
    <name evidence="1" type="ORF">GNE07_11860</name>
</gene>
<comment type="caution">
    <text evidence="1">The sequence shown here is derived from an EMBL/GenBank/DDBJ whole genome shotgun (WGS) entry which is preliminary data.</text>
</comment>
<dbReference type="PANTHER" id="PTHR41244:SF1">
    <property type="entry name" value="GLYCOSYLTRANSFERASE"/>
    <property type="match status" value="1"/>
</dbReference>
<sequence>MKAMALYLPAFHRIPENDRWWGEGFTEWDNTKKGTPLYKGHNQPLVPFHHNYYDLTDVDTLKWQAATARKYHVSGFILYHYWFNGRLLLEKPVELFLEHKEIDIEFCLCWANESWARTWDGKDTELLMKQEYGEEEDWERHFQYYLPFFMDQRYVKNNGKPVLFIYSLGKIKRYDDMIKYWNRRAVEEGLKGIYLVEMINTFNPGRKGMYTSAVCEFEPHSTCRNYVSVPVRLKRVLCKKIGLTDYLDYDYVWRQLLKKNTTYGDCRIIRSAFVNFDNSPRKGRKSFVIKGAAPQKFSRYLNQLIQSGRKNLSSDYLVINAWNEWGEGAVLEPTEHNKFGYLEAVRNNL</sequence>
<dbReference type="EMBL" id="WNME01000006">
    <property type="protein sequence ID" value="MUB63750.1"/>
    <property type="molecule type" value="Genomic_DNA"/>
</dbReference>
<protein>
    <submittedName>
        <fullName evidence="1">Glycosyltransferase</fullName>
    </submittedName>
</protein>
<dbReference type="Pfam" id="PF14307">
    <property type="entry name" value="Glyco_tran_WbsX"/>
    <property type="match status" value="1"/>
</dbReference>
<dbReference type="CDD" id="cd11579">
    <property type="entry name" value="Glyco_tran_WbsX"/>
    <property type="match status" value="1"/>
</dbReference>
<accession>A0AAW9WEG9</accession>
<dbReference type="RefSeq" id="WP_055652079.1">
    <property type="nucleotide sequence ID" value="NZ_CZAZ01000045.1"/>
</dbReference>
<name>A0AAW9WEG9_9FIRM</name>
<dbReference type="AlphaFoldDB" id="A0AAW9WEG9"/>
<reference evidence="1 2" key="1">
    <citation type="submission" date="2019-09" db="EMBL/GenBank/DDBJ databases">
        <title>Draft genome sequencing of Hungatella hathewayi 123Y-2.</title>
        <authorList>
            <person name="Lv Q."/>
            <person name="Li S."/>
        </authorList>
    </citation>
    <scope>NUCLEOTIDE SEQUENCE [LARGE SCALE GENOMIC DNA]</scope>
    <source>
        <strain evidence="1 2">123Y-2</strain>
    </source>
</reference>
<dbReference type="Gene3D" id="3.20.20.80">
    <property type="entry name" value="Glycosidases"/>
    <property type="match status" value="1"/>
</dbReference>
<dbReference type="InterPro" id="IPR032719">
    <property type="entry name" value="WbsX"/>
</dbReference>
<dbReference type="PANTHER" id="PTHR41244">
    <property type="entry name" value="RHAMNAN SYNTHESIS F"/>
    <property type="match status" value="1"/>
</dbReference>
<dbReference type="Proteomes" id="UP000434223">
    <property type="component" value="Unassembled WGS sequence"/>
</dbReference>
<organism evidence="1 2">
    <name type="scientific">Hungatella hathewayi</name>
    <dbReference type="NCBI Taxonomy" id="154046"/>
    <lineage>
        <taxon>Bacteria</taxon>
        <taxon>Bacillati</taxon>
        <taxon>Bacillota</taxon>
        <taxon>Clostridia</taxon>
        <taxon>Lachnospirales</taxon>
        <taxon>Lachnospiraceae</taxon>
        <taxon>Hungatella</taxon>
    </lineage>
</organism>
<evidence type="ECO:0000313" key="2">
    <source>
        <dbReference type="Proteomes" id="UP000434223"/>
    </source>
</evidence>
<evidence type="ECO:0000313" key="1">
    <source>
        <dbReference type="EMBL" id="MUB63750.1"/>
    </source>
</evidence>
<proteinExistence type="predicted"/>